<sequence>MNTLVIVGHPLTGTFTRALADSYADAARDGGADVRVLDLAATPFPHDPETRDELRARDSRDHLPAVIRELIAEVEWADHLVVVYPQWWGTYPAVLKAFIDRVFLSGVSFRYGKGPISERLWAGKTARIVMVMDSPRFWNRLVYRNASETALSRATFGYCGVKTVGITRFTPVRFSTLEKRQGWLRTAAALGRTDAARGRSRTSPALVDA</sequence>
<evidence type="ECO:0000256" key="2">
    <source>
        <dbReference type="ARBA" id="ARBA00023002"/>
    </source>
</evidence>
<evidence type="ECO:0000313" key="5">
    <source>
        <dbReference type="EMBL" id="RXZ85130.1"/>
    </source>
</evidence>
<comment type="caution">
    <text evidence="5">The sequence shown here is derived from an EMBL/GenBank/DDBJ whole genome shotgun (WGS) entry which is preliminary data.</text>
</comment>
<evidence type="ECO:0000313" key="7">
    <source>
        <dbReference type="Proteomes" id="UP000581087"/>
    </source>
</evidence>
<dbReference type="PANTHER" id="PTHR10204:SF34">
    <property type="entry name" value="NAD(P)H DEHYDROGENASE [QUINONE] 1 ISOFORM 1"/>
    <property type="match status" value="1"/>
</dbReference>
<evidence type="ECO:0000313" key="4">
    <source>
        <dbReference type="EMBL" id="NYD68380.1"/>
    </source>
</evidence>
<comment type="similarity">
    <text evidence="1">Belongs to the NAD(P)H dehydrogenase (quinone) family.</text>
</comment>
<proteinExistence type="inferred from homology"/>
<name>A0A4Q2M7L8_9MICO</name>
<dbReference type="RefSeq" id="WP_129176992.1">
    <property type="nucleotide sequence ID" value="NZ_JACCBI010000001.1"/>
</dbReference>
<dbReference type="Pfam" id="PF02525">
    <property type="entry name" value="Flavodoxin_2"/>
    <property type="match status" value="1"/>
</dbReference>
<dbReference type="EMBL" id="JACCBI010000001">
    <property type="protein sequence ID" value="NYD68380.1"/>
    <property type="molecule type" value="Genomic_DNA"/>
</dbReference>
<dbReference type="AlphaFoldDB" id="A0A4Q2M7L8"/>
<dbReference type="SUPFAM" id="SSF52218">
    <property type="entry name" value="Flavoproteins"/>
    <property type="match status" value="1"/>
</dbReference>
<dbReference type="InterPro" id="IPR003680">
    <property type="entry name" value="Flavodoxin_fold"/>
</dbReference>
<accession>A0A4Q2M7L8</accession>
<dbReference type="OrthoDB" id="9798454at2"/>
<dbReference type="PANTHER" id="PTHR10204">
    <property type="entry name" value="NAD P H OXIDOREDUCTASE-RELATED"/>
    <property type="match status" value="1"/>
</dbReference>
<dbReference type="Gene3D" id="3.40.50.360">
    <property type="match status" value="1"/>
</dbReference>
<dbReference type="InterPro" id="IPR051545">
    <property type="entry name" value="NAD(P)H_dehydrogenase_qn"/>
</dbReference>
<reference evidence="5 6" key="1">
    <citation type="submission" date="2019-01" db="EMBL/GenBank/DDBJ databases">
        <title>Agromyces.</title>
        <authorList>
            <person name="Li J."/>
        </authorList>
    </citation>
    <scope>NUCLEOTIDE SEQUENCE [LARGE SCALE GENOMIC DNA]</scope>
    <source>
        <strain evidence="5 6">DSM 23870</strain>
    </source>
</reference>
<evidence type="ECO:0000313" key="6">
    <source>
        <dbReference type="Proteomes" id="UP000292686"/>
    </source>
</evidence>
<reference evidence="4 7" key="2">
    <citation type="submission" date="2020-07" db="EMBL/GenBank/DDBJ databases">
        <title>Sequencing the genomes of 1000 actinobacteria strains.</title>
        <authorList>
            <person name="Klenk H.-P."/>
        </authorList>
    </citation>
    <scope>NUCLEOTIDE SEQUENCE [LARGE SCALE GENOMIC DNA]</scope>
    <source>
        <strain evidence="4 7">DSM 23870</strain>
    </source>
</reference>
<dbReference type="EMBL" id="SDPM01000012">
    <property type="protein sequence ID" value="RXZ85130.1"/>
    <property type="molecule type" value="Genomic_DNA"/>
</dbReference>
<protein>
    <submittedName>
        <fullName evidence="5">Flavodoxin family protein</fullName>
    </submittedName>
    <submittedName>
        <fullName evidence="4">Putative NADPH-quinone reductase</fullName>
    </submittedName>
</protein>
<evidence type="ECO:0000259" key="3">
    <source>
        <dbReference type="Pfam" id="PF02525"/>
    </source>
</evidence>
<evidence type="ECO:0000256" key="1">
    <source>
        <dbReference type="ARBA" id="ARBA00006252"/>
    </source>
</evidence>
<keyword evidence="6" id="KW-1185">Reference proteome</keyword>
<organism evidence="5 6">
    <name type="scientific">Agromyces atrinae</name>
    <dbReference type="NCBI Taxonomy" id="592376"/>
    <lineage>
        <taxon>Bacteria</taxon>
        <taxon>Bacillati</taxon>
        <taxon>Actinomycetota</taxon>
        <taxon>Actinomycetes</taxon>
        <taxon>Micrococcales</taxon>
        <taxon>Microbacteriaceae</taxon>
        <taxon>Agromyces</taxon>
    </lineage>
</organism>
<feature type="domain" description="Flavodoxin-like fold" evidence="3">
    <location>
        <begin position="1"/>
        <end position="173"/>
    </location>
</feature>
<keyword evidence="2" id="KW-0560">Oxidoreductase</keyword>
<dbReference type="Proteomes" id="UP000292686">
    <property type="component" value="Unassembled WGS sequence"/>
</dbReference>
<dbReference type="GO" id="GO:0005829">
    <property type="term" value="C:cytosol"/>
    <property type="evidence" value="ECO:0007669"/>
    <property type="project" value="TreeGrafter"/>
</dbReference>
<gene>
    <name evidence="4" type="ORF">BJ972_002899</name>
    <name evidence="5" type="ORF">ESP50_16495</name>
</gene>
<dbReference type="InterPro" id="IPR029039">
    <property type="entry name" value="Flavoprotein-like_sf"/>
</dbReference>
<dbReference type="GO" id="GO:0003955">
    <property type="term" value="F:NAD(P)H dehydrogenase (quinone) activity"/>
    <property type="evidence" value="ECO:0007669"/>
    <property type="project" value="TreeGrafter"/>
</dbReference>
<dbReference type="Proteomes" id="UP000581087">
    <property type="component" value="Unassembled WGS sequence"/>
</dbReference>